<feature type="transmembrane region" description="Helical" evidence="7">
    <location>
        <begin position="27"/>
        <end position="48"/>
    </location>
</feature>
<evidence type="ECO:0000259" key="8">
    <source>
        <dbReference type="PROSITE" id="PS50928"/>
    </source>
</evidence>
<keyword evidence="9" id="KW-0762">Sugar transport</keyword>
<comment type="caution">
    <text evidence="9">The sequence shown here is derived from an EMBL/GenBank/DDBJ whole genome shotgun (WGS) entry which is preliminary data.</text>
</comment>
<evidence type="ECO:0000256" key="7">
    <source>
        <dbReference type="RuleBase" id="RU363032"/>
    </source>
</evidence>
<evidence type="ECO:0000256" key="3">
    <source>
        <dbReference type="ARBA" id="ARBA00022475"/>
    </source>
</evidence>
<comment type="similarity">
    <text evidence="7">Belongs to the binding-protein-dependent transport system permease family.</text>
</comment>
<feature type="transmembrane region" description="Helical" evidence="7">
    <location>
        <begin position="278"/>
        <end position="298"/>
    </location>
</feature>
<dbReference type="Pfam" id="PF00528">
    <property type="entry name" value="BPD_transp_1"/>
    <property type="match status" value="1"/>
</dbReference>
<evidence type="ECO:0000256" key="4">
    <source>
        <dbReference type="ARBA" id="ARBA00022692"/>
    </source>
</evidence>
<keyword evidence="2 7" id="KW-0813">Transport</keyword>
<evidence type="ECO:0000313" key="10">
    <source>
        <dbReference type="Proteomes" id="UP000569914"/>
    </source>
</evidence>
<proteinExistence type="inferred from homology"/>
<dbReference type="GO" id="GO:0055085">
    <property type="term" value="P:transmembrane transport"/>
    <property type="evidence" value="ECO:0007669"/>
    <property type="project" value="InterPro"/>
</dbReference>
<keyword evidence="10" id="KW-1185">Reference proteome</keyword>
<evidence type="ECO:0000256" key="2">
    <source>
        <dbReference type="ARBA" id="ARBA00022448"/>
    </source>
</evidence>
<organism evidence="9 10">
    <name type="scientific">Microlunatus parietis</name>
    <dbReference type="NCBI Taxonomy" id="682979"/>
    <lineage>
        <taxon>Bacteria</taxon>
        <taxon>Bacillati</taxon>
        <taxon>Actinomycetota</taxon>
        <taxon>Actinomycetes</taxon>
        <taxon>Propionibacteriales</taxon>
        <taxon>Propionibacteriaceae</taxon>
        <taxon>Microlunatus</taxon>
    </lineage>
</organism>
<dbReference type="PANTHER" id="PTHR30193:SF37">
    <property type="entry name" value="INNER MEMBRANE ABC TRANSPORTER PERMEASE PROTEIN YCJO"/>
    <property type="match status" value="1"/>
</dbReference>
<reference evidence="9 10" key="1">
    <citation type="submission" date="2020-07" db="EMBL/GenBank/DDBJ databases">
        <title>Sequencing the genomes of 1000 actinobacteria strains.</title>
        <authorList>
            <person name="Klenk H.-P."/>
        </authorList>
    </citation>
    <scope>NUCLEOTIDE SEQUENCE [LARGE SCALE GENOMIC DNA]</scope>
    <source>
        <strain evidence="9 10">DSM 22083</strain>
    </source>
</reference>
<dbReference type="InterPro" id="IPR051393">
    <property type="entry name" value="ABC_transporter_permease"/>
</dbReference>
<keyword evidence="3" id="KW-1003">Cell membrane</keyword>
<feature type="transmembrane region" description="Helical" evidence="7">
    <location>
        <begin position="125"/>
        <end position="146"/>
    </location>
</feature>
<keyword evidence="4 7" id="KW-0812">Transmembrane</keyword>
<keyword evidence="5 7" id="KW-1133">Transmembrane helix</keyword>
<dbReference type="Proteomes" id="UP000569914">
    <property type="component" value="Unassembled WGS sequence"/>
</dbReference>
<evidence type="ECO:0000313" key="9">
    <source>
        <dbReference type="EMBL" id="NYE75470.1"/>
    </source>
</evidence>
<feature type="domain" description="ABC transmembrane type-1" evidence="8">
    <location>
        <begin position="88"/>
        <end position="299"/>
    </location>
</feature>
<comment type="subcellular location">
    <subcellularLocation>
        <location evidence="1 7">Cell membrane</location>
        <topology evidence="1 7">Multi-pass membrane protein</topology>
    </subcellularLocation>
</comment>
<dbReference type="EMBL" id="JACCBU010000001">
    <property type="protein sequence ID" value="NYE75470.1"/>
    <property type="molecule type" value="Genomic_DNA"/>
</dbReference>
<sequence length="307" mass="34012">MISTATSTEAAPGTAGRRRRPWWRSNAALFAYVFVLPYAVLFAVFRLGPALYGVGLSFAEVGLSGRVRWSGLANFQRLFGDQLFWQALSVTVIYTVIAIPLCLVVALIMASLVNRPLRGISVYRVIFFLPVVTSAVMSGVIFKWLYSDAGALNSLLTGLGLPALDWLGSTSLVLPSLAIVQAWTRFGYDMLILLAGMLAIPEEYYEAARIDRTTAWQRFWHITLPLLRPSLFFVLVLETITSFQVFDHILVMTAGGPVRGSYSLTYMIYDQAFNYSEFGYGAAVGMVLLLLILAISLIQNVIVGRRR</sequence>
<dbReference type="PANTHER" id="PTHR30193">
    <property type="entry name" value="ABC TRANSPORTER PERMEASE PROTEIN"/>
    <property type="match status" value="1"/>
</dbReference>
<evidence type="ECO:0000256" key="5">
    <source>
        <dbReference type="ARBA" id="ARBA00022989"/>
    </source>
</evidence>
<feature type="transmembrane region" description="Helical" evidence="7">
    <location>
        <begin position="231"/>
        <end position="258"/>
    </location>
</feature>
<dbReference type="AlphaFoldDB" id="A0A7Y9IES5"/>
<dbReference type="InterPro" id="IPR000515">
    <property type="entry name" value="MetI-like"/>
</dbReference>
<feature type="transmembrane region" description="Helical" evidence="7">
    <location>
        <begin position="166"/>
        <end position="184"/>
    </location>
</feature>
<evidence type="ECO:0000256" key="1">
    <source>
        <dbReference type="ARBA" id="ARBA00004651"/>
    </source>
</evidence>
<dbReference type="CDD" id="cd06261">
    <property type="entry name" value="TM_PBP2"/>
    <property type="match status" value="1"/>
</dbReference>
<dbReference type="SUPFAM" id="SSF161098">
    <property type="entry name" value="MetI-like"/>
    <property type="match status" value="1"/>
</dbReference>
<evidence type="ECO:0000256" key="6">
    <source>
        <dbReference type="ARBA" id="ARBA00023136"/>
    </source>
</evidence>
<gene>
    <name evidence="9" type="ORF">BKA15_006799</name>
</gene>
<protein>
    <submittedName>
        <fullName evidence="9">Multiple sugar transport system permease protein</fullName>
    </submittedName>
</protein>
<feature type="transmembrane region" description="Helical" evidence="7">
    <location>
        <begin position="83"/>
        <end position="113"/>
    </location>
</feature>
<dbReference type="InterPro" id="IPR035906">
    <property type="entry name" value="MetI-like_sf"/>
</dbReference>
<dbReference type="Gene3D" id="1.10.3720.10">
    <property type="entry name" value="MetI-like"/>
    <property type="match status" value="1"/>
</dbReference>
<accession>A0A7Y9IES5</accession>
<dbReference type="GO" id="GO:0005886">
    <property type="term" value="C:plasma membrane"/>
    <property type="evidence" value="ECO:0007669"/>
    <property type="project" value="UniProtKB-SubCell"/>
</dbReference>
<dbReference type="RefSeq" id="WP_179757965.1">
    <property type="nucleotide sequence ID" value="NZ_JACCBU010000001.1"/>
</dbReference>
<dbReference type="PROSITE" id="PS50928">
    <property type="entry name" value="ABC_TM1"/>
    <property type="match status" value="1"/>
</dbReference>
<name>A0A7Y9IES5_9ACTN</name>
<keyword evidence="6 7" id="KW-0472">Membrane</keyword>